<dbReference type="STRING" id="318167.Sfri_2820"/>
<dbReference type="Pfam" id="PF07521">
    <property type="entry name" value="RMMBL"/>
    <property type="match status" value="1"/>
</dbReference>
<dbReference type="GeneID" id="41838204"/>
<accession>Q07ZA5</accession>
<gene>
    <name evidence="5" type="ordered locus">Sfri_2820</name>
</gene>
<name>Q07ZA5_SHEFN</name>
<dbReference type="OrthoDB" id="9803916at2"/>
<dbReference type="GO" id="GO:0016787">
    <property type="term" value="F:hydrolase activity"/>
    <property type="evidence" value="ECO:0007669"/>
    <property type="project" value="UniProtKB-KW"/>
</dbReference>
<dbReference type="eggNOG" id="COG1236">
    <property type="taxonomic scope" value="Bacteria"/>
</dbReference>
<feature type="domain" description="Metallo-beta-lactamase" evidence="3">
    <location>
        <begin position="36"/>
        <end position="300"/>
    </location>
</feature>
<dbReference type="InterPro" id="IPR036866">
    <property type="entry name" value="RibonucZ/Hydroxyglut_hydro"/>
</dbReference>
<feature type="region of interest" description="Disordered" evidence="2">
    <location>
        <begin position="167"/>
        <end position="188"/>
    </location>
</feature>
<sequence length="521" mass="57507">MQIIHHGAVNGVTGSCHQLDVNNYNNNSHNHGNGNNISSYLIDCGLFQGAETAGKSSADQLQITFDIQHIKALIITHCHIDHVGRIPYLLAAGFNQPIYATTATAALLPLVIEDALKVGVTRDPKLIQACINRLKKLLVPVDYGQWITLPINIPTAISSTESATEMDSASSIEKTTTEPATISSTENTEDISKETIVTPAIYHKAKLKFKPAGHILGSAYVEIDLSGPSGNHRVVFSGDLGATYAPLLASPKSPYRADTLVIESTYGDKNHQGRKERSKQLKNIIESAVKDNGVVLIPAFSIGRTQELLYEFEHIIHRNKHNPVWENIDIIVDSPMAANFTQKYRQFKTLWDNEAKGKLAQGRHPLYFNQLITIDSHQDHLSVINYLDSTHKPAIIIAASGMCTGGRITNYLARFLPIPTTDILFVGYQAQGTTGRDIQTYGPQGGYVYINELKIDIKAAIHTISGYSAHADQHNLINFVKRMHHKPSHIRIVHGDNEAKQALAKEYRKMLPEAEIVIGKE</sequence>
<dbReference type="SUPFAM" id="SSF56281">
    <property type="entry name" value="Metallo-hydrolase/oxidoreductase"/>
    <property type="match status" value="1"/>
</dbReference>
<dbReference type="Gene3D" id="3.40.50.10890">
    <property type="match status" value="1"/>
</dbReference>
<dbReference type="KEGG" id="sfr:Sfri_2820"/>
<evidence type="ECO:0000259" key="3">
    <source>
        <dbReference type="SMART" id="SM00849"/>
    </source>
</evidence>
<dbReference type="Pfam" id="PF10996">
    <property type="entry name" value="Beta-Casp"/>
    <property type="match status" value="1"/>
</dbReference>
<protein>
    <submittedName>
        <fullName evidence="5">Beta-lactamase domain protein</fullName>
    </submittedName>
</protein>
<dbReference type="RefSeq" id="WP_011638268.1">
    <property type="nucleotide sequence ID" value="NC_008345.1"/>
</dbReference>
<proteinExistence type="predicted"/>
<dbReference type="Pfam" id="PF00753">
    <property type="entry name" value="Lactamase_B"/>
    <property type="match status" value="1"/>
</dbReference>
<dbReference type="CDD" id="cd16295">
    <property type="entry name" value="TTHA0252-CPSF-like_MBL-fold"/>
    <property type="match status" value="1"/>
</dbReference>
<evidence type="ECO:0000313" key="6">
    <source>
        <dbReference type="Proteomes" id="UP000000684"/>
    </source>
</evidence>
<dbReference type="InterPro" id="IPR050698">
    <property type="entry name" value="MBL"/>
</dbReference>
<dbReference type="InterPro" id="IPR001279">
    <property type="entry name" value="Metallo-B-lactamas"/>
</dbReference>
<keyword evidence="1" id="KW-0378">Hydrolase</keyword>
<feature type="domain" description="Beta-Casp" evidence="4">
    <location>
        <begin position="305"/>
        <end position="438"/>
    </location>
</feature>
<dbReference type="GO" id="GO:0004521">
    <property type="term" value="F:RNA endonuclease activity"/>
    <property type="evidence" value="ECO:0007669"/>
    <property type="project" value="TreeGrafter"/>
</dbReference>
<dbReference type="InterPro" id="IPR022712">
    <property type="entry name" value="Beta_Casp"/>
</dbReference>
<dbReference type="PANTHER" id="PTHR11203">
    <property type="entry name" value="CLEAVAGE AND POLYADENYLATION SPECIFICITY FACTOR FAMILY MEMBER"/>
    <property type="match status" value="1"/>
</dbReference>
<dbReference type="AlphaFoldDB" id="Q07ZA5"/>
<evidence type="ECO:0000313" key="5">
    <source>
        <dbReference type="EMBL" id="ABI72659.1"/>
    </source>
</evidence>
<dbReference type="SMART" id="SM01027">
    <property type="entry name" value="Beta-Casp"/>
    <property type="match status" value="1"/>
</dbReference>
<organism evidence="5 6">
    <name type="scientific">Shewanella frigidimarina (strain NCIMB 400)</name>
    <dbReference type="NCBI Taxonomy" id="318167"/>
    <lineage>
        <taxon>Bacteria</taxon>
        <taxon>Pseudomonadati</taxon>
        <taxon>Pseudomonadota</taxon>
        <taxon>Gammaproteobacteria</taxon>
        <taxon>Alteromonadales</taxon>
        <taxon>Shewanellaceae</taxon>
        <taxon>Shewanella</taxon>
    </lineage>
</organism>
<dbReference type="Gene3D" id="3.60.15.10">
    <property type="entry name" value="Ribonuclease Z/Hydroxyacylglutathione hydrolase-like"/>
    <property type="match status" value="2"/>
</dbReference>
<evidence type="ECO:0000259" key="4">
    <source>
        <dbReference type="SMART" id="SM01027"/>
    </source>
</evidence>
<dbReference type="InterPro" id="IPR011108">
    <property type="entry name" value="RMMBL"/>
</dbReference>
<dbReference type="SMART" id="SM00849">
    <property type="entry name" value="Lactamase_B"/>
    <property type="match status" value="1"/>
</dbReference>
<dbReference type="PANTHER" id="PTHR11203:SF37">
    <property type="entry name" value="INTEGRATOR COMPLEX SUBUNIT 11"/>
    <property type="match status" value="1"/>
</dbReference>
<feature type="compositionally biased region" description="Polar residues" evidence="2">
    <location>
        <begin position="167"/>
        <end position="186"/>
    </location>
</feature>
<reference evidence="5 6" key="1">
    <citation type="submission" date="2006-08" db="EMBL/GenBank/DDBJ databases">
        <title>Complete sequence of Shewanella frigidimarina NCIMB 400.</title>
        <authorList>
            <consortium name="US DOE Joint Genome Institute"/>
            <person name="Copeland A."/>
            <person name="Lucas S."/>
            <person name="Lapidus A."/>
            <person name="Barry K."/>
            <person name="Detter J.C."/>
            <person name="Glavina del Rio T."/>
            <person name="Hammon N."/>
            <person name="Israni S."/>
            <person name="Dalin E."/>
            <person name="Tice H."/>
            <person name="Pitluck S."/>
            <person name="Fredrickson J.K."/>
            <person name="Kolker E."/>
            <person name="McCuel L.A."/>
            <person name="DiChristina T."/>
            <person name="Nealson K.H."/>
            <person name="Newman D."/>
            <person name="Tiedje J.M."/>
            <person name="Zhou J."/>
            <person name="Romine M.F."/>
            <person name="Culley D.E."/>
            <person name="Serres M."/>
            <person name="Chertkov O."/>
            <person name="Brettin T."/>
            <person name="Bruce D."/>
            <person name="Han C."/>
            <person name="Tapia R."/>
            <person name="Gilna P."/>
            <person name="Schmutz J."/>
            <person name="Larimer F."/>
            <person name="Land M."/>
            <person name="Hauser L."/>
            <person name="Kyrpides N."/>
            <person name="Mikhailova N."/>
            <person name="Richardson P."/>
        </authorList>
    </citation>
    <scope>NUCLEOTIDE SEQUENCE [LARGE SCALE GENOMIC DNA]</scope>
    <source>
        <strain evidence="5 6">NCIMB 400</strain>
    </source>
</reference>
<dbReference type="Proteomes" id="UP000000684">
    <property type="component" value="Chromosome"/>
</dbReference>
<dbReference type="HOGENOM" id="CLU_009673_5_0_6"/>
<evidence type="ECO:0000256" key="1">
    <source>
        <dbReference type="ARBA" id="ARBA00022801"/>
    </source>
</evidence>
<keyword evidence="6" id="KW-1185">Reference proteome</keyword>
<evidence type="ECO:0000256" key="2">
    <source>
        <dbReference type="SAM" id="MobiDB-lite"/>
    </source>
</evidence>
<dbReference type="EMBL" id="CP000447">
    <property type="protein sequence ID" value="ABI72659.1"/>
    <property type="molecule type" value="Genomic_DNA"/>
</dbReference>